<dbReference type="Gene3D" id="3.40.50.300">
    <property type="entry name" value="P-loop containing nucleotide triphosphate hydrolases"/>
    <property type="match status" value="2"/>
</dbReference>
<proteinExistence type="inferred from homology"/>
<comment type="catalytic activity">
    <reaction evidence="15">
        <text>leukotriene C4(in) + ATP + H2O = leukotriene C4(out) + ADP + phosphate + H(+)</text>
        <dbReference type="Rhea" id="RHEA:38963"/>
        <dbReference type="ChEBI" id="CHEBI:15377"/>
        <dbReference type="ChEBI" id="CHEBI:15378"/>
        <dbReference type="ChEBI" id="CHEBI:30616"/>
        <dbReference type="ChEBI" id="CHEBI:43474"/>
        <dbReference type="ChEBI" id="CHEBI:57973"/>
        <dbReference type="ChEBI" id="CHEBI:456216"/>
    </reaction>
    <physiologicalReaction direction="left-to-right" evidence="15">
        <dbReference type="Rhea" id="RHEA:38964"/>
    </physiologicalReaction>
</comment>
<dbReference type="FunFam" id="3.40.50.300:FF:000293">
    <property type="entry name" value="ATP binding cassette subfamily C member 1"/>
    <property type="match status" value="1"/>
</dbReference>
<evidence type="ECO:0000256" key="15">
    <source>
        <dbReference type="ARBA" id="ARBA00047523"/>
    </source>
</evidence>
<dbReference type="GO" id="GO:0005774">
    <property type="term" value="C:vacuolar membrane"/>
    <property type="evidence" value="ECO:0007669"/>
    <property type="project" value="UniProtKB-SubCell"/>
</dbReference>
<dbReference type="OrthoDB" id="6500128at2759"/>
<feature type="transmembrane region" description="Helical" evidence="17">
    <location>
        <begin position="540"/>
        <end position="573"/>
    </location>
</feature>
<dbReference type="SMART" id="SM00382">
    <property type="entry name" value="AAA"/>
    <property type="match status" value="2"/>
</dbReference>
<dbReference type="Pfam" id="PF00005">
    <property type="entry name" value="ABC_tran"/>
    <property type="match status" value="2"/>
</dbReference>
<keyword evidence="9" id="KW-0067">ATP-binding</keyword>
<dbReference type="Pfam" id="PF24357">
    <property type="entry name" value="TMD0_ABC"/>
    <property type="match status" value="1"/>
</dbReference>
<dbReference type="CDD" id="cd03250">
    <property type="entry name" value="ABCC_MRP_domain1"/>
    <property type="match status" value="1"/>
</dbReference>
<dbReference type="Pfam" id="PF00664">
    <property type="entry name" value="ABC_membrane"/>
    <property type="match status" value="2"/>
</dbReference>
<dbReference type="GO" id="GO:0016887">
    <property type="term" value="F:ATP hydrolysis activity"/>
    <property type="evidence" value="ECO:0007669"/>
    <property type="project" value="InterPro"/>
</dbReference>
<feature type="transmembrane region" description="Helical" evidence="17">
    <location>
        <begin position="139"/>
        <end position="156"/>
    </location>
</feature>
<feature type="domain" description="ABC transporter" evidence="18">
    <location>
        <begin position="643"/>
        <end position="867"/>
    </location>
</feature>
<dbReference type="PROSITE" id="PS50893">
    <property type="entry name" value="ABC_TRANSPORTER_2"/>
    <property type="match status" value="2"/>
</dbReference>
<evidence type="ECO:0000256" key="10">
    <source>
        <dbReference type="ARBA" id="ARBA00022967"/>
    </source>
</evidence>
<keyword evidence="7" id="KW-0677">Repeat</keyword>
<name>A0A8B7YJW2_ACAPL</name>
<evidence type="ECO:0000256" key="7">
    <source>
        <dbReference type="ARBA" id="ARBA00022737"/>
    </source>
</evidence>
<dbReference type="InterPro" id="IPR036640">
    <property type="entry name" value="ABC1_TM_sf"/>
</dbReference>
<evidence type="ECO:0000256" key="3">
    <source>
        <dbReference type="ARBA" id="ARBA00009726"/>
    </source>
</evidence>
<feature type="transmembrane region" description="Helical" evidence="17">
    <location>
        <begin position="439"/>
        <end position="461"/>
    </location>
</feature>
<keyword evidence="12" id="KW-0445">Lipid transport</keyword>
<dbReference type="PROSITE" id="PS50929">
    <property type="entry name" value="ABC_TM1F"/>
    <property type="match status" value="2"/>
</dbReference>
<dbReference type="GO" id="GO:0005524">
    <property type="term" value="F:ATP binding"/>
    <property type="evidence" value="ECO:0007669"/>
    <property type="project" value="UniProtKB-KW"/>
</dbReference>
<dbReference type="GeneID" id="110980387"/>
<dbReference type="Gene3D" id="1.20.1560.10">
    <property type="entry name" value="ABC transporter type 1, transmembrane domain"/>
    <property type="match status" value="2"/>
</dbReference>
<keyword evidence="5" id="KW-1003">Cell membrane</keyword>
<evidence type="ECO:0000256" key="11">
    <source>
        <dbReference type="ARBA" id="ARBA00022989"/>
    </source>
</evidence>
<dbReference type="InterPro" id="IPR017871">
    <property type="entry name" value="ABC_transporter-like_CS"/>
</dbReference>
<dbReference type="FunFam" id="1.20.1560.10:FF:000007">
    <property type="entry name" value="ATP-binding cassette subfamily C member 1"/>
    <property type="match status" value="1"/>
</dbReference>
<dbReference type="PANTHER" id="PTHR24223:SF443">
    <property type="entry name" value="MULTIDRUG-RESISTANCE LIKE PROTEIN 1, ISOFORM I"/>
    <property type="match status" value="1"/>
</dbReference>
<feature type="transmembrane region" description="Helical" evidence="17">
    <location>
        <begin position="467"/>
        <end position="487"/>
    </location>
</feature>
<evidence type="ECO:0000256" key="4">
    <source>
        <dbReference type="ARBA" id="ARBA00022448"/>
    </source>
</evidence>
<evidence type="ECO:0000256" key="8">
    <source>
        <dbReference type="ARBA" id="ARBA00022741"/>
    </source>
</evidence>
<comment type="catalytic activity">
    <reaction evidence="14">
        <text>ATP + H2O + xenobioticSide 1 = ADP + phosphate + xenobioticSide 2.</text>
        <dbReference type="EC" id="7.6.2.2"/>
    </reaction>
</comment>
<comment type="subcellular location">
    <subcellularLocation>
        <location evidence="2">Cell membrane</location>
        <topology evidence="2">Multi-pass membrane protein</topology>
    </subcellularLocation>
    <subcellularLocation>
        <location evidence="1">Vacuole membrane</location>
        <topology evidence="1">Multi-pass membrane protein</topology>
    </subcellularLocation>
</comment>
<evidence type="ECO:0000256" key="9">
    <source>
        <dbReference type="ARBA" id="ARBA00022840"/>
    </source>
</evidence>
<keyword evidence="4" id="KW-0813">Transport</keyword>
<evidence type="ECO:0000259" key="19">
    <source>
        <dbReference type="PROSITE" id="PS50929"/>
    </source>
</evidence>
<evidence type="ECO:0000256" key="16">
    <source>
        <dbReference type="ARBA" id="ARBA00047576"/>
    </source>
</evidence>
<keyword evidence="10" id="KW-1278">Translocase</keyword>
<evidence type="ECO:0000256" key="2">
    <source>
        <dbReference type="ARBA" id="ARBA00004651"/>
    </source>
</evidence>
<feature type="transmembrane region" description="Helical" evidence="17">
    <location>
        <begin position="1211"/>
        <end position="1228"/>
    </location>
</feature>
<dbReference type="CDD" id="cd18603">
    <property type="entry name" value="ABC_6TM_MRP1_2_3_6_D2_like"/>
    <property type="match status" value="1"/>
</dbReference>
<evidence type="ECO:0000256" key="13">
    <source>
        <dbReference type="ARBA" id="ARBA00023136"/>
    </source>
</evidence>
<dbReference type="OMA" id="CFETGMR"/>
<protein>
    <submittedName>
        <fullName evidence="21">Multidrug resistance-associated protein 1-like</fullName>
    </submittedName>
</protein>
<dbReference type="InterPro" id="IPR005292">
    <property type="entry name" value="MRP"/>
</dbReference>
<dbReference type="FunFam" id="3.40.50.300:FF:000074">
    <property type="entry name" value="Multidrug resistance-associated protein 5 isoform 1"/>
    <property type="match status" value="1"/>
</dbReference>
<comment type="similarity">
    <text evidence="3">Belongs to the ABC transporter superfamily. ABCC family. Conjugate transporter (TC 3.A.1.208) subfamily.</text>
</comment>
<dbReference type="GO" id="GO:0008559">
    <property type="term" value="F:ABC-type xenobiotic transporter activity"/>
    <property type="evidence" value="ECO:0007669"/>
    <property type="project" value="UniProtKB-EC"/>
</dbReference>
<evidence type="ECO:0000259" key="18">
    <source>
        <dbReference type="PROSITE" id="PS50893"/>
    </source>
</evidence>
<evidence type="ECO:0000256" key="14">
    <source>
        <dbReference type="ARBA" id="ARBA00034018"/>
    </source>
</evidence>
<feature type="transmembrane region" description="Helical" evidence="17">
    <location>
        <begin position="1234"/>
        <end position="1254"/>
    </location>
</feature>
<feature type="transmembrane region" description="Helical" evidence="17">
    <location>
        <begin position="1120"/>
        <end position="1140"/>
    </location>
</feature>
<evidence type="ECO:0000313" key="21">
    <source>
        <dbReference type="RefSeq" id="XP_022092710.1"/>
    </source>
</evidence>
<dbReference type="InterPro" id="IPR056227">
    <property type="entry name" value="TMD0_ABC"/>
</dbReference>
<dbReference type="GO" id="GO:0006869">
    <property type="term" value="P:lipid transport"/>
    <property type="evidence" value="ECO:0007669"/>
    <property type="project" value="UniProtKB-KW"/>
</dbReference>
<keyword evidence="8" id="KW-0547">Nucleotide-binding</keyword>
<keyword evidence="6 17" id="KW-0812">Transmembrane</keyword>
<dbReference type="Proteomes" id="UP000694845">
    <property type="component" value="Unplaced"/>
</dbReference>
<dbReference type="RefSeq" id="XP_022092710.1">
    <property type="nucleotide sequence ID" value="XM_022237018.1"/>
</dbReference>
<dbReference type="CDD" id="cd18595">
    <property type="entry name" value="ABC_6TM_MRP1_2_3_6_D1_like"/>
    <property type="match status" value="1"/>
</dbReference>
<evidence type="ECO:0000256" key="5">
    <source>
        <dbReference type="ARBA" id="ARBA00022475"/>
    </source>
</evidence>
<organism evidence="20 21">
    <name type="scientific">Acanthaster planci</name>
    <name type="common">Crown-of-thorns starfish</name>
    <dbReference type="NCBI Taxonomy" id="133434"/>
    <lineage>
        <taxon>Eukaryota</taxon>
        <taxon>Metazoa</taxon>
        <taxon>Echinodermata</taxon>
        <taxon>Eleutherozoa</taxon>
        <taxon>Asterozoa</taxon>
        <taxon>Asteroidea</taxon>
        <taxon>Valvatacea</taxon>
        <taxon>Valvatida</taxon>
        <taxon>Acanthasteridae</taxon>
        <taxon>Acanthaster</taxon>
    </lineage>
</organism>
<dbReference type="PANTHER" id="PTHR24223">
    <property type="entry name" value="ATP-BINDING CASSETTE SUB-FAMILY C"/>
    <property type="match status" value="1"/>
</dbReference>
<dbReference type="GO" id="GO:0005886">
    <property type="term" value="C:plasma membrane"/>
    <property type="evidence" value="ECO:0007669"/>
    <property type="project" value="UniProtKB-SubCell"/>
</dbReference>
<keyword evidence="13 17" id="KW-0472">Membrane</keyword>
<dbReference type="FunFam" id="1.20.1560.10:FF:000001">
    <property type="entry name" value="ATP-binding cassette subfamily C member 1"/>
    <property type="match status" value="1"/>
</dbReference>
<dbReference type="NCBIfam" id="TIGR00957">
    <property type="entry name" value="MRP_assoc_pro"/>
    <property type="match status" value="1"/>
</dbReference>
<feature type="domain" description="ABC transporter" evidence="18">
    <location>
        <begin position="1301"/>
        <end position="1533"/>
    </location>
</feature>
<feature type="transmembrane region" description="Helical" evidence="17">
    <location>
        <begin position="363"/>
        <end position="382"/>
    </location>
</feature>
<keyword evidence="11 17" id="KW-1133">Transmembrane helix</keyword>
<feature type="transmembrane region" description="Helical" evidence="17">
    <location>
        <begin position="323"/>
        <end position="343"/>
    </location>
</feature>
<feature type="transmembrane region" description="Helical" evidence="17">
    <location>
        <begin position="78"/>
        <end position="100"/>
    </location>
</feature>
<dbReference type="InterPro" id="IPR050173">
    <property type="entry name" value="ABC_transporter_C-like"/>
</dbReference>
<keyword evidence="20" id="KW-1185">Reference proteome</keyword>
<sequence length="1537" mass="171034">MGEESALDWQDFCGGSQLWEPSLLNSTHPDLSPCFQETVLSWLPLLFLWVVAPFYLYYMRRHDRGCIQVSCLHRTKMLFVVLLILISLAEVCFTVVQIFTSTQPPAPVYLISPAIVTLTMMLVFFIIHTERIRGRHTSGVLFCFWLLLAVCGVAEFNSKVLLAFRETEYDTFRFGTFFACYALVLGQLVCSAIADSLPLYSVVRSDTNPCPEASASFLSRLTFSWFTSMVILGFKRALTTEDLWNLLDRDKARTVVPRFLKEWDKERFPKRKSSRRKQKKTLHVSTNSAKYTHADWADEASATCHMSDVRPNASLLKAIVRTFGGLFLIGSLLKLVTDVLVFASPELLKQLIRYTEDKSIPRWQGYFYAFLIFAAALVQSVLQHQHFHITTTVGMQLRTAIIGAIYRKSLVLSNSARRSATTGEIINLMSVDAQRCMDLCTFINTLWASPLQVIIALYLLWQVLGPVVMAGFAVTLLLIPVNAIIAVNIRKLQALQMEAKDSRIKLMSEILNGIKVLKLYAWENSFRDKVMEIRKRELKVVLKASILGALMTFIWTSAPFFVLLTTFAIYVSVNESNILDAEKVFVSVALFNVLRLPLAMLPGTISQVIQASVSVKRIQNFLKSDELDLSNVSPNTWEIGQTIMVKDAEFSWSKDESPVLQNITMQVKDEDLVAIVGQVGAGKSSLLSALLGEMEKQRGTVAVQGSVAYVPQQAWIQNATLRDNITFGKPLQEDRYQTVIEACALVPDLDMLPGGDLTEIGEKGINLSGGQKQRVSLARAVYSDADIYLLDDPLSAVDSHVGKHIFDKVIGPEGLLRRKTRVLVTHGVGFLPRVDHIIVLVDGEITEAGSYAELLSRNQAFAEFLRNYSNEAYDNERNDVQGPLLSEQMAVLGEEGTSSIAMLSEADQSQKFAESVKMGSISGDSVIHEHRHQPKTEGRQNLTMAEDGDTLIEAETSETGTVQLSVFRAYISALGSAVFFVVVLCFVLYNLASVLSNIWLSRWSNEVPVNGTQPAEVRDRYLGVYAALGVAQGIMLLLASFFLSIGVLRAARSLYQGLLSTVLRAPMAFFDTTPMGRILNRFSKDTHSIDDIIPNNLAAYLAATIRIVATLIVISWSTPVFCAVVVPTTVVYLLVQRFYIATSRQLKRLESVTRSPIYSHFSETIAGTSSIRAYRRSESFILRNELLVDSNQLTYYPNIASNRWMSLRLELLGNILVFFAALFAVIGRDYISSGIVGLSVSYALLITGALTWLVHVTCDLETNIVAVERVKEYTEVKTEAAAIVANNRPDQNWPGRGRVEVESYSVRYREGLDLVLRDISCIFKAKEKIGIVGRTGAGKSSLTLSLFRILEAAAGSIKIDDLDISTIGLQDLRSRITIIPQDPVLFAGSLRMNLDPFDQYSDEALWDALQHSHLYAFVSGLPEKLEYECTEGGDNLSLGQRQLICLARALLRKTKILVLDEATAAVDLETDDLIQATIRTEFADCTVITIAHRLNTIMDSTRVLVLDGGEIAEFDEPTQLLKAEGVFYGMAKDAGLV</sequence>
<dbReference type="InterPro" id="IPR027417">
    <property type="entry name" value="P-loop_NTPase"/>
</dbReference>
<feature type="domain" description="ABC transmembrane type-1" evidence="19">
    <location>
        <begin position="980"/>
        <end position="1262"/>
    </location>
</feature>
<gene>
    <name evidence="21" type="primary">LOC110980387</name>
</gene>
<feature type="transmembrane region" description="Helical" evidence="17">
    <location>
        <begin position="39"/>
        <end position="58"/>
    </location>
</feature>
<dbReference type="CDD" id="cd03244">
    <property type="entry name" value="ABCC_MRP_domain2"/>
    <property type="match status" value="1"/>
</dbReference>
<accession>A0A8B7YJW2</accession>
<evidence type="ECO:0000313" key="20">
    <source>
        <dbReference type="Proteomes" id="UP000694845"/>
    </source>
</evidence>
<dbReference type="SUPFAM" id="SSF52540">
    <property type="entry name" value="P-loop containing nucleoside triphosphate hydrolases"/>
    <property type="match status" value="2"/>
</dbReference>
<dbReference type="InterPro" id="IPR003439">
    <property type="entry name" value="ABC_transporter-like_ATP-bd"/>
</dbReference>
<feature type="transmembrane region" description="Helical" evidence="17">
    <location>
        <begin position="1020"/>
        <end position="1048"/>
    </location>
</feature>
<feature type="transmembrane region" description="Helical" evidence="17">
    <location>
        <begin position="176"/>
        <end position="194"/>
    </location>
</feature>
<evidence type="ECO:0000256" key="17">
    <source>
        <dbReference type="SAM" id="Phobius"/>
    </source>
</evidence>
<dbReference type="InterPro" id="IPR011527">
    <property type="entry name" value="ABC1_TM_dom"/>
</dbReference>
<evidence type="ECO:0000256" key="6">
    <source>
        <dbReference type="ARBA" id="ARBA00022692"/>
    </source>
</evidence>
<feature type="transmembrane region" description="Helical" evidence="17">
    <location>
        <begin position="977"/>
        <end position="1000"/>
    </location>
</feature>
<feature type="domain" description="ABC transmembrane type-1" evidence="19">
    <location>
        <begin position="328"/>
        <end position="610"/>
    </location>
</feature>
<evidence type="ECO:0000256" key="12">
    <source>
        <dbReference type="ARBA" id="ARBA00023055"/>
    </source>
</evidence>
<dbReference type="KEGG" id="aplc:110980387"/>
<dbReference type="PROSITE" id="PS00211">
    <property type="entry name" value="ABC_TRANSPORTER_1"/>
    <property type="match status" value="2"/>
</dbReference>
<dbReference type="SUPFAM" id="SSF90123">
    <property type="entry name" value="ABC transporter transmembrane region"/>
    <property type="match status" value="2"/>
</dbReference>
<reference evidence="21" key="1">
    <citation type="submission" date="2025-08" db="UniProtKB">
        <authorList>
            <consortium name="RefSeq"/>
        </authorList>
    </citation>
    <scope>IDENTIFICATION</scope>
</reference>
<feature type="transmembrane region" description="Helical" evidence="17">
    <location>
        <begin position="106"/>
        <end position="127"/>
    </location>
</feature>
<evidence type="ECO:0000256" key="1">
    <source>
        <dbReference type="ARBA" id="ARBA00004128"/>
    </source>
</evidence>
<comment type="catalytic activity">
    <reaction evidence="16">
        <text>17beta-estradiol 17-O-(beta-D-glucuronate)(in) + ATP + H2O = 17beta-estradiol 17-O-(beta-D-glucuronate)(out) + ADP + phosphate + H(+)</text>
        <dbReference type="Rhea" id="RHEA:60128"/>
        <dbReference type="ChEBI" id="CHEBI:15377"/>
        <dbReference type="ChEBI" id="CHEBI:15378"/>
        <dbReference type="ChEBI" id="CHEBI:30616"/>
        <dbReference type="ChEBI" id="CHEBI:43474"/>
        <dbReference type="ChEBI" id="CHEBI:82961"/>
        <dbReference type="ChEBI" id="CHEBI:456216"/>
    </reaction>
    <physiologicalReaction direction="left-to-right" evidence="16">
        <dbReference type="Rhea" id="RHEA:60129"/>
    </physiologicalReaction>
</comment>
<dbReference type="InterPro" id="IPR003593">
    <property type="entry name" value="AAA+_ATPase"/>
</dbReference>